<feature type="region of interest" description="Disordered" evidence="1">
    <location>
        <begin position="139"/>
        <end position="173"/>
    </location>
</feature>
<dbReference type="EMBL" id="JAPFFF010000001">
    <property type="protein sequence ID" value="KAK8898769.1"/>
    <property type="molecule type" value="Genomic_DNA"/>
</dbReference>
<evidence type="ECO:0000313" key="2">
    <source>
        <dbReference type="EMBL" id="KAK8898769.1"/>
    </source>
</evidence>
<comment type="caution">
    <text evidence="2">The sequence shown here is derived from an EMBL/GenBank/DDBJ whole genome shotgun (WGS) entry which is preliminary data.</text>
</comment>
<evidence type="ECO:0000256" key="1">
    <source>
        <dbReference type="SAM" id="MobiDB-lite"/>
    </source>
</evidence>
<evidence type="ECO:0000313" key="3">
    <source>
        <dbReference type="Proteomes" id="UP001470230"/>
    </source>
</evidence>
<dbReference type="Proteomes" id="UP001470230">
    <property type="component" value="Unassembled WGS sequence"/>
</dbReference>
<name>A0ABR2L5Y9_9EUKA</name>
<organism evidence="2 3">
    <name type="scientific">Tritrichomonas musculus</name>
    <dbReference type="NCBI Taxonomy" id="1915356"/>
    <lineage>
        <taxon>Eukaryota</taxon>
        <taxon>Metamonada</taxon>
        <taxon>Parabasalia</taxon>
        <taxon>Tritrichomonadida</taxon>
        <taxon>Tritrichomonadidae</taxon>
        <taxon>Tritrichomonas</taxon>
    </lineage>
</organism>
<reference evidence="2 3" key="1">
    <citation type="submission" date="2024-04" db="EMBL/GenBank/DDBJ databases">
        <title>Tritrichomonas musculus Genome.</title>
        <authorList>
            <person name="Alves-Ferreira E."/>
            <person name="Grigg M."/>
            <person name="Lorenzi H."/>
            <person name="Galac M."/>
        </authorList>
    </citation>
    <scope>NUCLEOTIDE SEQUENCE [LARGE SCALE GENOMIC DNA]</scope>
    <source>
        <strain evidence="2 3">EAF2021</strain>
    </source>
</reference>
<proteinExistence type="predicted"/>
<feature type="compositionally biased region" description="Low complexity" evidence="1">
    <location>
        <begin position="143"/>
        <end position="168"/>
    </location>
</feature>
<keyword evidence="3" id="KW-1185">Reference proteome</keyword>
<evidence type="ECO:0008006" key="4">
    <source>
        <dbReference type="Google" id="ProtNLM"/>
    </source>
</evidence>
<sequence length="360" mass="40067">MNDFPIVYKGNTFLVDPAYFAIYSIKFREIFNPAFADFSQVTLTGNYQPKSVDIFCALCQGKEVSIPDSCMKDIASLATLFNAEEILESATRIIHSKIDGSFKPDTRGSVVYENKKNESVFSKTNDAIPLAPTQLVFGKGAKQAPQQQNAQQAQPDSSSSQATSASSSEQKNVDHSGKYYIEVPVVYEFRQEKKLLKCDKYYQYQNGELIAVAKTRSTSVVINNGNEVHFEQINDSSADIQRLNYINIIRADGHKHTLRYYRDPDTGLMTMHVMFKIGNDDIIMTGLRSMPKDDSVFGTSKVITPKQPCTLYLQDGKIAMAIIQLDSGQFLMKCNLKVSNVFAFAIALSAIVGPQSTSDK</sequence>
<protein>
    <recommendedName>
        <fullName evidence="4">Tubby C-terminal domain-containing protein</fullName>
    </recommendedName>
</protein>
<gene>
    <name evidence="2" type="ORF">M9Y10_001061</name>
</gene>
<accession>A0ABR2L5Y9</accession>